<reference evidence="1 2" key="1">
    <citation type="submission" date="2016-03" db="EMBL/GenBank/DDBJ databases">
        <title>Draft Genome Sequence of the Strain BR 10245 (Bradyrhizobium sp.) isolated from nodules of Centrolobium paraense.</title>
        <authorList>
            <person name="Simoes-Araujo J.L.Sr."/>
            <person name="Barauna A.C."/>
            <person name="Silva K."/>
            <person name="Zilli J.E."/>
        </authorList>
    </citation>
    <scope>NUCLEOTIDE SEQUENCE [LARGE SCALE GENOMIC DNA]</scope>
    <source>
        <strain evidence="1 2">BR 10245</strain>
    </source>
</reference>
<evidence type="ECO:0000313" key="2">
    <source>
        <dbReference type="Proteomes" id="UP000076959"/>
    </source>
</evidence>
<proteinExistence type="predicted"/>
<dbReference type="STRING" id="1505087.AYJ54_29620"/>
<organism evidence="1 2">
    <name type="scientific">Bradyrhizobium centrolobii</name>
    <dbReference type="NCBI Taxonomy" id="1505087"/>
    <lineage>
        <taxon>Bacteria</taxon>
        <taxon>Pseudomonadati</taxon>
        <taxon>Pseudomonadota</taxon>
        <taxon>Alphaproteobacteria</taxon>
        <taxon>Hyphomicrobiales</taxon>
        <taxon>Nitrobacteraceae</taxon>
        <taxon>Bradyrhizobium</taxon>
    </lineage>
</organism>
<dbReference type="SUPFAM" id="SSF51197">
    <property type="entry name" value="Clavaminate synthase-like"/>
    <property type="match status" value="1"/>
</dbReference>
<dbReference type="EMBL" id="LUUB01000106">
    <property type="protein sequence ID" value="OAF01236.1"/>
    <property type="molecule type" value="Genomic_DNA"/>
</dbReference>
<name>A0A176YAX6_9BRAD</name>
<protein>
    <recommendedName>
        <fullName evidence="3">Phytanoyl-CoA dioxygenase</fullName>
    </recommendedName>
</protein>
<dbReference type="OrthoDB" id="324927at2"/>
<evidence type="ECO:0000313" key="1">
    <source>
        <dbReference type="EMBL" id="OAF01236.1"/>
    </source>
</evidence>
<sequence>MGLMSRALWHVNRSPLRWAVKAGVNTWHLNEKRERRRQALLLDVTAAERAKADDLNRDGYAIVTDLIDSKIQQQIAAAGQVRLQNIESAEAGQNSTWKKFWVRLLDAEMENGQLSADNVFVQYALQAPVINVISAALGEIPWLDYVLLSYSRYTGEELASSQLWHRDHDDVRVIKFFSYLTDVEEDGDGPFTFLPRQATDKFGYPLLSSHFPDEQVFSKVPRSDIKVMKAPRLAAFMVDTTKCLHMGSRMGPGHGRLLYTATFFCFPRMVPTQNRRPFFATPNTTELQKLIMGL</sequence>
<dbReference type="Proteomes" id="UP000076959">
    <property type="component" value="Unassembled WGS sequence"/>
</dbReference>
<dbReference type="AlphaFoldDB" id="A0A176YAX6"/>
<evidence type="ECO:0008006" key="3">
    <source>
        <dbReference type="Google" id="ProtNLM"/>
    </source>
</evidence>
<accession>A0A176YAX6</accession>
<gene>
    <name evidence="1" type="ORF">AYJ54_29620</name>
</gene>
<dbReference type="Gene3D" id="2.60.120.620">
    <property type="entry name" value="q2cbj1_9rhob like domain"/>
    <property type="match status" value="1"/>
</dbReference>
<keyword evidence="2" id="KW-1185">Reference proteome</keyword>
<comment type="caution">
    <text evidence="1">The sequence shown here is derived from an EMBL/GenBank/DDBJ whole genome shotgun (WGS) entry which is preliminary data.</text>
</comment>